<sequence length="346" mass="40229">MNDVIKVQGFSNIDLKDEFFDSLKDDYPGFENWFEKKQTRGAEAFVIYYEKKISGFLYLKEENEEDNSISPVFSKMKRLKIGTFKIDAHGTVLGQRFLRIILTKFVEGNFSEVYVTLFPKQEGLIMLFETFGFKLWGEKDNGELVYYKDIETTENIYLDYPRINMKSNKYLLSIYPKFHTDLFPDSKLQIEKHHMIEDKPHTNTAEKIYIAGMKGIQDASANDIVVIYRTASGGSAEYTSVVTTLCTVVEIRHMKDFSDMTDFINYCGKGSIFSERELETHYKTRKYPFVIKMLYNVSLSKRPNRKALIEQAGISRSAYPGIMKLTDDQFEKILELGEVDPNYFIN</sequence>
<accession>A0A1R4KG88</accession>
<dbReference type="AlphaFoldDB" id="A0A1R4KG88"/>
<dbReference type="Gene3D" id="3.40.630.30">
    <property type="match status" value="1"/>
</dbReference>
<dbReference type="Proteomes" id="UP000195611">
    <property type="component" value="Unassembled WGS sequence"/>
</dbReference>
<dbReference type="RefSeq" id="WP_087059809.1">
    <property type="nucleotide sequence ID" value="NZ_FUKW01000139.1"/>
</dbReference>
<gene>
    <name evidence="1" type="ORF">FM115_09970</name>
</gene>
<evidence type="ECO:0000313" key="2">
    <source>
        <dbReference type="Proteomes" id="UP000195611"/>
    </source>
</evidence>
<dbReference type="EMBL" id="FUKW01000139">
    <property type="protein sequence ID" value="SJN43309.1"/>
    <property type="molecule type" value="Genomic_DNA"/>
</dbReference>
<dbReference type="SUPFAM" id="SSF55729">
    <property type="entry name" value="Acyl-CoA N-acyltransferases (Nat)"/>
    <property type="match status" value="1"/>
</dbReference>
<dbReference type="InterPro" id="IPR016181">
    <property type="entry name" value="Acyl_CoA_acyltransferase"/>
</dbReference>
<protein>
    <recommendedName>
        <fullName evidence="3">N-acetyltransferase domain-containing protein</fullName>
    </recommendedName>
</protein>
<evidence type="ECO:0000313" key="1">
    <source>
        <dbReference type="EMBL" id="SJN43309.1"/>
    </source>
</evidence>
<proteinExistence type="predicted"/>
<organism evidence="1 2">
    <name type="scientific">Marinilactibacillus psychrotolerans 42ea</name>
    <dbReference type="NCBI Taxonomy" id="1255609"/>
    <lineage>
        <taxon>Bacteria</taxon>
        <taxon>Bacillati</taxon>
        <taxon>Bacillota</taxon>
        <taxon>Bacilli</taxon>
        <taxon>Lactobacillales</taxon>
        <taxon>Carnobacteriaceae</taxon>
        <taxon>Marinilactibacillus</taxon>
    </lineage>
</organism>
<reference evidence="1 2" key="1">
    <citation type="submission" date="2017-02" db="EMBL/GenBank/DDBJ databases">
        <authorList>
            <person name="Peterson S.W."/>
        </authorList>
    </citation>
    <scope>NUCLEOTIDE SEQUENCE [LARGE SCALE GENOMIC DNA]</scope>
    <source>
        <strain evidence="1 2">42ea</strain>
    </source>
</reference>
<name>A0A1R4KG88_9LACT</name>
<evidence type="ECO:0008006" key="3">
    <source>
        <dbReference type="Google" id="ProtNLM"/>
    </source>
</evidence>